<dbReference type="InParanoid" id="Q2LVM6"/>
<dbReference type="Pfam" id="PF00072">
    <property type="entry name" value="Response_reg"/>
    <property type="match status" value="1"/>
</dbReference>
<dbReference type="RefSeq" id="WP_011418157.1">
    <property type="nucleotide sequence ID" value="NC_007759.1"/>
</dbReference>
<gene>
    <name evidence="7" type="ORF">SYN_00929</name>
</gene>
<dbReference type="InterPro" id="IPR011006">
    <property type="entry name" value="CheY-like_superfamily"/>
</dbReference>
<evidence type="ECO:0000313" key="7">
    <source>
        <dbReference type="EMBL" id="ABC78137.1"/>
    </source>
</evidence>
<dbReference type="InterPro" id="IPR036890">
    <property type="entry name" value="HATPase_C_sf"/>
</dbReference>
<accession>Q2LVM6</accession>
<feature type="domain" description="Histidine kinase" evidence="5">
    <location>
        <begin position="114"/>
        <end position="334"/>
    </location>
</feature>
<evidence type="ECO:0000259" key="6">
    <source>
        <dbReference type="PROSITE" id="PS50110"/>
    </source>
</evidence>
<name>Q2LVM6_SYNAS</name>
<dbReference type="PANTHER" id="PTHR43065">
    <property type="entry name" value="SENSOR HISTIDINE KINASE"/>
    <property type="match status" value="1"/>
</dbReference>
<reference evidence="7 8" key="1">
    <citation type="journal article" date="2007" name="Proc. Natl. Acad. Sci. U.S.A.">
        <title>The genome of Syntrophus aciditrophicus: life at the thermodynamic limit of microbial growth.</title>
        <authorList>
            <person name="McInerney M.J."/>
            <person name="Rohlin L."/>
            <person name="Mouttaki H."/>
            <person name="Kim U."/>
            <person name="Krupp R.S."/>
            <person name="Rios-Hernandez L."/>
            <person name="Sieber J."/>
            <person name="Struchtemeyer C.G."/>
            <person name="Bhattacharyya A."/>
            <person name="Campbell J.W."/>
            <person name="Gunsalus R.P."/>
        </authorList>
    </citation>
    <scope>NUCLEOTIDE SEQUENCE [LARGE SCALE GENOMIC DNA]</scope>
    <source>
        <strain evidence="7 8">SB</strain>
    </source>
</reference>
<evidence type="ECO:0000313" key="8">
    <source>
        <dbReference type="Proteomes" id="UP000001933"/>
    </source>
</evidence>
<keyword evidence="3" id="KW-0597">Phosphoprotein</keyword>
<keyword evidence="7" id="KW-0808">Transferase</keyword>
<dbReference type="CDD" id="cd00156">
    <property type="entry name" value="REC"/>
    <property type="match status" value="1"/>
</dbReference>
<keyword evidence="8" id="KW-1185">Reference proteome</keyword>
<keyword evidence="4" id="KW-0175">Coiled coil</keyword>
<dbReference type="eggNOG" id="COG4191">
    <property type="taxonomic scope" value="Bacteria"/>
</dbReference>
<comment type="catalytic activity">
    <reaction evidence="1">
        <text>ATP + protein L-histidine = ADP + protein N-phospho-L-histidine.</text>
        <dbReference type="EC" id="2.7.13.3"/>
    </reaction>
</comment>
<dbReference type="GO" id="GO:0000155">
    <property type="term" value="F:phosphorelay sensor kinase activity"/>
    <property type="evidence" value="ECO:0007669"/>
    <property type="project" value="InterPro"/>
</dbReference>
<evidence type="ECO:0000256" key="1">
    <source>
        <dbReference type="ARBA" id="ARBA00000085"/>
    </source>
</evidence>
<dbReference type="InterPro" id="IPR003594">
    <property type="entry name" value="HATPase_dom"/>
</dbReference>
<dbReference type="SMART" id="SM00448">
    <property type="entry name" value="REC"/>
    <property type="match status" value="1"/>
</dbReference>
<dbReference type="InterPro" id="IPR036097">
    <property type="entry name" value="HisK_dim/P_sf"/>
</dbReference>
<evidence type="ECO:0000256" key="3">
    <source>
        <dbReference type="PROSITE-ProRule" id="PRU00169"/>
    </source>
</evidence>
<dbReference type="SUPFAM" id="SSF55874">
    <property type="entry name" value="ATPase domain of HSP90 chaperone/DNA topoisomerase II/histidine kinase"/>
    <property type="match status" value="1"/>
</dbReference>
<dbReference type="EC" id="2.7.13.3" evidence="2"/>
<feature type="modified residue" description="4-aspartylphosphate" evidence="3">
    <location>
        <position position="408"/>
    </location>
</feature>
<sequence>MNEDLLKDSKARRLNSQIEDMAIRLKHLENDYFLAKEEYEDAILNYMEILEELRRKNAELELLKTNLEQRVRERTFELEKSNLALSEEIRKQKLMEEELIRTRKLESIGVLAGGIAHDFNNLLAIVMGTITLAKISAREDEQIFEELSRAEAACIQARELTSRLITFSEGGGPLKKIHQLDRLLKESVGIALSGSRVRCAFDLPGNLWPVLVDENQIQQVILQLVRNAREAMPDGGEAGVRAENVRVPEKGNLGLKAGAYVKWSVEDQGWGISEEHCSRIFDPYFTTKPLGNLKGMGLGLAICHSIVKKHDGLISCRSEVGKGSVFTVYLPASPEEKILSCEDIHPASKEAKGRILVMDDEEMVRQVMEQILSYLGYDVAAAADGETAINLHREALDAGRPFDLVILDLTVRGGMGGKQALLKMREIDPHVQALIATGYSNDPVVQSFRKYGFSGAITKPFTLTTLRAVIRDVFECGLCGTDRASLPYGAA</sequence>
<dbReference type="HOGENOM" id="CLU_000445_114_51_7"/>
<dbReference type="eggNOG" id="COG2204">
    <property type="taxonomic scope" value="Bacteria"/>
</dbReference>
<dbReference type="PROSITE" id="PS50109">
    <property type="entry name" value="HIS_KIN"/>
    <property type="match status" value="1"/>
</dbReference>
<dbReference type="OrthoDB" id="9813024at2"/>
<dbReference type="PRINTS" id="PR00344">
    <property type="entry name" value="BCTRLSENSOR"/>
</dbReference>
<keyword evidence="7" id="KW-0418">Kinase</keyword>
<proteinExistence type="predicted"/>
<dbReference type="SUPFAM" id="SSF47384">
    <property type="entry name" value="Homodimeric domain of signal transducing histidine kinase"/>
    <property type="match status" value="1"/>
</dbReference>
<dbReference type="KEGG" id="sat:SYN_00929"/>
<dbReference type="AlphaFoldDB" id="Q2LVM6"/>
<dbReference type="Proteomes" id="UP000001933">
    <property type="component" value="Chromosome"/>
</dbReference>
<dbReference type="SUPFAM" id="SSF52172">
    <property type="entry name" value="CheY-like"/>
    <property type="match status" value="1"/>
</dbReference>
<dbReference type="SMART" id="SM00387">
    <property type="entry name" value="HATPase_c"/>
    <property type="match status" value="1"/>
</dbReference>
<dbReference type="Pfam" id="PF02518">
    <property type="entry name" value="HATPase_c"/>
    <property type="match status" value="1"/>
</dbReference>
<dbReference type="EMBL" id="CP000252">
    <property type="protein sequence ID" value="ABC78137.1"/>
    <property type="molecule type" value="Genomic_DNA"/>
</dbReference>
<dbReference type="Gene3D" id="1.10.287.130">
    <property type="match status" value="1"/>
</dbReference>
<dbReference type="PANTHER" id="PTHR43065:SF42">
    <property type="entry name" value="TWO-COMPONENT SENSOR PPRA"/>
    <property type="match status" value="1"/>
</dbReference>
<dbReference type="FunCoup" id="Q2LVM6">
    <property type="interactions" value="100"/>
</dbReference>
<feature type="domain" description="Response regulatory" evidence="6">
    <location>
        <begin position="354"/>
        <end position="474"/>
    </location>
</feature>
<protein>
    <recommendedName>
        <fullName evidence="2">histidine kinase</fullName>
        <ecNumber evidence="2">2.7.13.3</ecNumber>
    </recommendedName>
</protein>
<evidence type="ECO:0000259" key="5">
    <source>
        <dbReference type="PROSITE" id="PS50109"/>
    </source>
</evidence>
<dbReference type="InterPro" id="IPR005467">
    <property type="entry name" value="His_kinase_dom"/>
</dbReference>
<dbReference type="PROSITE" id="PS50110">
    <property type="entry name" value="RESPONSE_REGULATORY"/>
    <property type="match status" value="1"/>
</dbReference>
<dbReference type="InterPro" id="IPR001789">
    <property type="entry name" value="Sig_transdc_resp-reg_receiver"/>
</dbReference>
<feature type="coiled-coil region" evidence="4">
    <location>
        <begin position="11"/>
        <end position="73"/>
    </location>
</feature>
<evidence type="ECO:0000256" key="4">
    <source>
        <dbReference type="SAM" id="Coils"/>
    </source>
</evidence>
<dbReference type="Gene3D" id="3.40.50.2300">
    <property type="match status" value="1"/>
</dbReference>
<dbReference type="InterPro" id="IPR004358">
    <property type="entry name" value="Sig_transdc_His_kin-like_C"/>
</dbReference>
<evidence type="ECO:0000256" key="2">
    <source>
        <dbReference type="ARBA" id="ARBA00012438"/>
    </source>
</evidence>
<dbReference type="STRING" id="56780.SYN_00929"/>
<dbReference type="Gene3D" id="3.30.565.10">
    <property type="entry name" value="Histidine kinase-like ATPase, C-terminal domain"/>
    <property type="match status" value="1"/>
</dbReference>
<organism evidence="7 8">
    <name type="scientific">Syntrophus aciditrophicus (strain SB)</name>
    <dbReference type="NCBI Taxonomy" id="56780"/>
    <lineage>
        <taxon>Bacteria</taxon>
        <taxon>Pseudomonadati</taxon>
        <taxon>Thermodesulfobacteriota</taxon>
        <taxon>Syntrophia</taxon>
        <taxon>Syntrophales</taxon>
        <taxon>Syntrophaceae</taxon>
        <taxon>Syntrophus</taxon>
    </lineage>
</organism>